<proteinExistence type="predicted"/>
<evidence type="ECO:0000313" key="1">
    <source>
        <dbReference type="EMBL" id="GAH55548.1"/>
    </source>
</evidence>
<accession>X1ID99</accession>
<dbReference type="EMBL" id="BARU01023647">
    <property type="protein sequence ID" value="GAH55548.1"/>
    <property type="molecule type" value="Genomic_DNA"/>
</dbReference>
<reference evidence="1" key="1">
    <citation type="journal article" date="2014" name="Front. Microbiol.">
        <title>High frequency of phylogenetically diverse reductive dehalogenase-homologous genes in deep subseafloor sedimentary metagenomes.</title>
        <authorList>
            <person name="Kawai M."/>
            <person name="Futagami T."/>
            <person name="Toyoda A."/>
            <person name="Takaki Y."/>
            <person name="Nishi S."/>
            <person name="Hori S."/>
            <person name="Arai W."/>
            <person name="Tsubouchi T."/>
            <person name="Morono Y."/>
            <person name="Uchiyama I."/>
            <person name="Ito T."/>
            <person name="Fujiyama A."/>
            <person name="Inagaki F."/>
            <person name="Takami H."/>
        </authorList>
    </citation>
    <scope>NUCLEOTIDE SEQUENCE</scope>
    <source>
        <strain evidence="1">Expedition CK06-06</strain>
    </source>
</reference>
<protein>
    <submittedName>
        <fullName evidence="1">Uncharacterized protein</fullName>
    </submittedName>
</protein>
<dbReference type="AlphaFoldDB" id="X1ID99"/>
<name>X1ID99_9ZZZZ</name>
<feature type="non-terminal residue" evidence="1">
    <location>
        <position position="1"/>
    </location>
</feature>
<gene>
    <name evidence="1" type="ORF">S03H2_38350</name>
</gene>
<sequence>LRSWMELKSLFGNEIYKIPTVVALNKYDLDLGKKLDENDFFVVYKCFYKL</sequence>
<organism evidence="1">
    <name type="scientific">marine sediment metagenome</name>
    <dbReference type="NCBI Taxonomy" id="412755"/>
    <lineage>
        <taxon>unclassified sequences</taxon>
        <taxon>metagenomes</taxon>
        <taxon>ecological metagenomes</taxon>
    </lineage>
</organism>
<comment type="caution">
    <text evidence="1">The sequence shown here is derived from an EMBL/GenBank/DDBJ whole genome shotgun (WGS) entry which is preliminary data.</text>
</comment>